<sequence>MAKDDATLVEETVAAVQAATNLDEALHGVVRLLRPRFDLWHASFCAQPSEEPSIRILASWSLAESVFDPGTEINATISEIVPRVLDELREGNPTAFLVGEDRESIVDHLLEKQGVSSVVTVPIHDDGQLLLFLALGASTGEAFHTAGRRFFTELSLGIGETVLRLVSPSAPGR</sequence>
<keyword evidence="3" id="KW-1185">Reference proteome</keyword>
<dbReference type="RefSeq" id="WP_344609872.1">
    <property type="nucleotide sequence ID" value="NZ_BAAAHE010000068.1"/>
</dbReference>
<dbReference type="EMBL" id="BAAAHE010000068">
    <property type="protein sequence ID" value="GAA0639212.1"/>
    <property type="molecule type" value="Genomic_DNA"/>
</dbReference>
<reference evidence="2 3" key="1">
    <citation type="journal article" date="2019" name="Int. J. Syst. Evol. Microbiol.">
        <title>The Global Catalogue of Microorganisms (GCM) 10K type strain sequencing project: providing services to taxonomists for standard genome sequencing and annotation.</title>
        <authorList>
            <consortium name="The Broad Institute Genomics Platform"/>
            <consortium name="The Broad Institute Genome Sequencing Center for Infectious Disease"/>
            <person name="Wu L."/>
            <person name="Ma J."/>
        </authorList>
    </citation>
    <scope>NUCLEOTIDE SEQUENCE [LARGE SCALE GENOMIC DNA]</scope>
    <source>
        <strain evidence="2 3">JCM 10671</strain>
    </source>
</reference>
<dbReference type="InterPro" id="IPR029016">
    <property type="entry name" value="GAF-like_dom_sf"/>
</dbReference>
<name>A0ABN1HDC0_9ACTN</name>
<gene>
    <name evidence="2" type="ORF">GCM10009547_49150</name>
</gene>
<proteinExistence type="predicted"/>
<evidence type="ECO:0000313" key="3">
    <source>
        <dbReference type="Proteomes" id="UP001500957"/>
    </source>
</evidence>
<comment type="caution">
    <text evidence="2">The sequence shown here is derived from an EMBL/GenBank/DDBJ whole genome shotgun (WGS) entry which is preliminary data.</text>
</comment>
<protein>
    <recommendedName>
        <fullName evidence="1">GAF domain-containing protein</fullName>
    </recommendedName>
</protein>
<dbReference type="Gene3D" id="3.30.450.40">
    <property type="match status" value="1"/>
</dbReference>
<evidence type="ECO:0000259" key="1">
    <source>
        <dbReference type="Pfam" id="PF13185"/>
    </source>
</evidence>
<evidence type="ECO:0000313" key="2">
    <source>
        <dbReference type="EMBL" id="GAA0639212.1"/>
    </source>
</evidence>
<dbReference type="InterPro" id="IPR003018">
    <property type="entry name" value="GAF"/>
</dbReference>
<dbReference type="SUPFAM" id="SSF55781">
    <property type="entry name" value="GAF domain-like"/>
    <property type="match status" value="1"/>
</dbReference>
<dbReference type="Proteomes" id="UP001500957">
    <property type="component" value="Unassembled WGS sequence"/>
</dbReference>
<feature type="domain" description="GAF" evidence="1">
    <location>
        <begin position="19"/>
        <end position="159"/>
    </location>
</feature>
<accession>A0ABN1HDC0</accession>
<organism evidence="2 3">
    <name type="scientific">Sporichthya brevicatena</name>
    <dbReference type="NCBI Taxonomy" id="171442"/>
    <lineage>
        <taxon>Bacteria</taxon>
        <taxon>Bacillati</taxon>
        <taxon>Actinomycetota</taxon>
        <taxon>Actinomycetes</taxon>
        <taxon>Sporichthyales</taxon>
        <taxon>Sporichthyaceae</taxon>
        <taxon>Sporichthya</taxon>
    </lineage>
</organism>
<dbReference type="Pfam" id="PF13185">
    <property type="entry name" value="GAF_2"/>
    <property type="match status" value="1"/>
</dbReference>